<keyword evidence="2" id="KW-0812">Transmembrane</keyword>
<reference evidence="3 4" key="1">
    <citation type="journal article" date="2019" name="Int. J. Syst. Evol. Microbiol.">
        <title>The Global Catalogue of Microorganisms (GCM) 10K type strain sequencing project: providing services to taxonomists for standard genome sequencing and annotation.</title>
        <authorList>
            <consortium name="The Broad Institute Genomics Platform"/>
            <consortium name="The Broad Institute Genome Sequencing Center for Infectious Disease"/>
            <person name="Wu L."/>
            <person name="Ma J."/>
        </authorList>
    </citation>
    <scope>NUCLEOTIDE SEQUENCE [LARGE SCALE GENOMIC DNA]</scope>
    <source>
        <strain evidence="3 4">JCM 14283</strain>
    </source>
</reference>
<feature type="transmembrane region" description="Helical" evidence="2">
    <location>
        <begin position="930"/>
        <end position="952"/>
    </location>
</feature>
<feature type="compositionally biased region" description="Pro residues" evidence="1">
    <location>
        <begin position="105"/>
        <end position="115"/>
    </location>
</feature>
<feature type="transmembrane region" description="Helical" evidence="2">
    <location>
        <begin position="287"/>
        <end position="307"/>
    </location>
</feature>
<feature type="transmembrane region" description="Helical" evidence="2">
    <location>
        <begin position="255"/>
        <end position="275"/>
    </location>
</feature>
<feature type="transmembrane region" description="Helical" evidence="2">
    <location>
        <begin position="1093"/>
        <end position="1112"/>
    </location>
</feature>
<evidence type="ECO:0000256" key="1">
    <source>
        <dbReference type="SAM" id="MobiDB-lite"/>
    </source>
</evidence>
<feature type="transmembrane region" description="Helical" evidence="2">
    <location>
        <begin position="904"/>
        <end position="924"/>
    </location>
</feature>
<feature type="transmembrane region" description="Helical" evidence="2">
    <location>
        <begin position="526"/>
        <end position="545"/>
    </location>
</feature>
<feature type="region of interest" description="Disordered" evidence="1">
    <location>
        <begin position="1"/>
        <end position="24"/>
    </location>
</feature>
<feature type="transmembrane region" description="Helical" evidence="2">
    <location>
        <begin position="1175"/>
        <end position="1194"/>
    </location>
</feature>
<feature type="transmembrane region" description="Helical" evidence="2">
    <location>
        <begin position="1235"/>
        <end position="1252"/>
    </location>
</feature>
<name>A0ABN2U6Y9_9MICO</name>
<evidence type="ECO:0000256" key="2">
    <source>
        <dbReference type="SAM" id="Phobius"/>
    </source>
</evidence>
<dbReference type="EMBL" id="BAAANB010000020">
    <property type="protein sequence ID" value="GAA2029826.1"/>
    <property type="molecule type" value="Genomic_DNA"/>
</dbReference>
<feature type="transmembrane region" description="Helical" evidence="2">
    <location>
        <begin position="163"/>
        <end position="188"/>
    </location>
</feature>
<feature type="transmembrane region" description="Helical" evidence="2">
    <location>
        <begin position="1337"/>
        <end position="1355"/>
    </location>
</feature>
<evidence type="ECO:0008006" key="5">
    <source>
        <dbReference type="Google" id="ProtNLM"/>
    </source>
</evidence>
<feature type="transmembrane region" description="Helical" evidence="2">
    <location>
        <begin position="1443"/>
        <end position="1463"/>
    </location>
</feature>
<feature type="compositionally biased region" description="Low complexity" evidence="1">
    <location>
        <begin position="84"/>
        <end position="104"/>
    </location>
</feature>
<feature type="transmembrane region" description="Helical" evidence="2">
    <location>
        <begin position="1151"/>
        <end position="1168"/>
    </location>
</feature>
<evidence type="ECO:0000313" key="3">
    <source>
        <dbReference type="EMBL" id="GAA2029826.1"/>
    </source>
</evidence>
<feature type="transmembrane region" description="Helical" evidence="2">
    <location>
        <begin position="1015"/>
        <end position="1040"/>
    </location>
</feature>
<sequence>MSGTGDPRGADAGGGGRRPVTSRDLPHLDFVEEVFLPVARSRAYVGADTDAWLRMLARELRVEAERAVRPVPADLPPPLGQPYAGTSPGQATGPAAPPTSTSVAPPRPTGPVPLPASTPVPVPVVPPPPVVVSQHVGRPVEPPPPSALLQWWDRTREAVGSDLAVHGLAYLGVLLFFVGAFGLVAFAFGDVAPSMRPLAEAVIAVAPFAAGALLRRRNALVVGRALEVAGGLLLPVMVVTSFVDGVAVPPDLGGALLVVVLTALVVALALAYAAWSRRVPDSALRFLVAPLAWLAVGLATMGVGRVVPQGRDVAVPSAWQAAAMSVALAVTVVAARFPSSGRRAEALLRPAVPGLVVLGVLDGLTWLTGEAPTVAVLTGGVAVLAAVEGLAPRLAGSVTFAPPLWWTVVWVVCITGRPGDLPATAWVAAVAGLGYVAILEAADAGGRAAPARLLPAIGLALALVSTGVDPRCSLWSFAVASVWAAVRRGHPYAAPSSARAFDLAAVLAPVGVAASAALVWDGPSALVVVGALMLLLAVPAERGWLTRSPHDAYWHGWYLGASVLTSVLALAWWSDATAGAGTAAGEGTAAWLVAGAAALVAAAGLVGPFADVVRPAAVLAPTVVAWLAAGVALGSSLTVQVVVPALATLLLVVLAHGMPDRLGAHLSVSSRVGLGLSGLVVGSLVCLPALSTRWGLVVAVAASTAGWGLTGWSDALDRSVVGAALWRAAAPLGWLPLGVLAAGLPLVLVLAADRAGLLPVTDSWTSCVLAGVSVAYAVATRLRLPERVAVAAAWSAFGLALLAPVAAHARVPAAAALGGLVLAVAVLAPERREPMMAWTAWLAPAPALLLVAQEVSSWFAGQPLGLQAAIVLVAVGSVLLVGAAGADLRGRGWEPRLVPSHRALLAPAAVGAVEIATAVALAGAERTSATTVAGWVTVTGWVAVAAGVSLAVTAMLARVGALVGVAVVVGWLGAVQLAGSQLEGRPWLAAAAVAALLAAAQALSRRSPAPPGGRWWTRWDGAVLVAAVPVALAGVALGATTSGTDGDLTLAAVGAECALVAARLRRLPVVPQVLLTAGAALVLLGSGRAGPGWLALALLVLSVALTAVAAAATSPARQALRAAAVLTALGTWLSALGWLDWSAQRAVDATALGAGALATVAAVAALSGRVDREWPLVWGGVAALAGAVAAAAVLLPGVSTDTSADWLLVGGLVVVAAAVVASAAALGVSWQREVGTAYAVGAVAAALEAAALGPESRVWALSSVGILCALLLLGWARGRHVDTWQGSLLVLGWGTTVLALAVAAGLTEPPLVAAPLAVASILAAATGMARRLLLPQLLAPGLASAAWVVLAVGSLGGDPQWVVAPVGLAVLAAVGLWRRDRRLRGLGASHPAIVLVERSGIALLVGPSLAAAVMTQVGYAVVALALGCLVCGWAAVTRVRRRLSAGALVVGVSLLVLVGVPLVDLLPSWSGAMLWALIGGLGLLAVLAAALLEHGKAAARSGMAGVERLTAGWE</sequence>
<feature type="transmembrane region" description="Helical" evidence="2">
    <location>
        <begin position="696"/>
        <end position="716"/>
    </location>
</feature>
<keyword evidence="2" id="KW-1133">Transmembrane helix</keyword>
<evidence type="ECO:0000313" key="4">
    <source>
        <dbReference type="Proteomes" id="UP001501285"/>
    </source>
</evidence>
<feature type="transmembrane region" description="Helical" evidence="2">
    <location>
        <begin position="1390"/>
        <end position="1411"/>
    </location>
</feature>
<feature type="transmembrane region" description="Helical" evidence="2">
    <location>
        <begin position="811"/>
        <end position="828"/>
    </location>
</feature>
<feature type="transmembrane region" description="Helical" evidence="2">
    <location>
        <begin position="835"/>
        <end position="852"/>
    </location>
</feature>
<feature type="transmembrane region" description="Helical" evidence="2">
    <location>
        <begin position="1312"/>
        <end position="1330"/>
    </location>
</feature>
<feature type="transmembrane region" description="Helical" evidence="2">
    <location>
        <begin position="557"/>
        <end position="574"/>
    </location>
</feature>
<feature type="transmembrane region" description="Helical" evidence="2">
    <location>
        <begin position="194"/>
        <end position="214"/>
    </location>
</feature>
<proteinExistence type="predicted"/>
<feature type="transmembrane region" description="Helical" evidence="2">
    <location>
        <begin position="788"/>
        <end position="805"/>
    </location>
</feature>
<feature type="transmembrane region" description="Helical" evidence="2">
    <location>
        <begin position="398"/>
        <end position="417"/>
    </location>
</feature>
<feature type="transmembrane region" description="Helical" evidence="2">
    <location>
        <begin position="1361"/>
        <end position="1378"/>
    </location>
</feature>
<dbReference type="Proteomes" id="UP001501285">
    <property type="component" value="Unassembled WGS sequence"/>
</dbReference>
<feature type="transmembrane region" description="Helical" evidence="2">
    <location>
        <begin position="959"/>
        <end position="979"/>
    </location>
</feature>
<comment type="caution">
    <text evidence="3">The sequence shown here is derived from an EMBL/GenBank/DDBJ whole genome shotgun (WGS) entry which is preliminary data.</text>
</comment>
<accession>A0ABN2U6Y9</accession>
<feature type="transmembrane region" description="Helical" evidence="2">
    <location>
        <begin position="1119"/>
        <end position="1139"/>
    </location>
</feature>
<feature type="transmembrane region" description="Helical" evidence="2">
    <location>
        <begin position="589"/>
        <end position="609"/>
    </location>
</feature>
<feature type="transmembrane region" description="Helical" evidence="2">
    <location>
        <begin position="1288"/>
        <end position="1306"/>
    </location>
</feature>
<feature type="transmembrane region" description="Helical" evidence="2">
    <location>
        <begin position="313"/>
        <end position="335"/>
    </location>
</feature>
<feature type="transmembrane region" description="Helical" evidence="2">
    <location>
        <begin position="985"/>
        <end position="1003"/>
    </location>
</feature>
<protein>
    <recommendedName>
        <fullName evidence="5">Integral membrane protein</fullName>
    </recommendedName>
</protein>
<organism evidence="3 4">
    <name type="scientific">Terrabacter terrae</name>
    <dbReference type="NCBI Taxonomy" id="318434"/>
    <lineage>
        <taxon>Bacteria</taxon>
        <taxon>Bacillati</taxon>
        <taxon>Actinomycetota</taxon>
        <taxon>Actinomycetes</taxon>
        <taxon>Micrococcales</taxon>
        <taxon>Intrasporangiaceae</taxon>
        <taxon>Terrabacter</taxon>
    </lineage>
</organism>
<feature type="transmembrane region" description="Helical" evidence="2">
    <location>
        <begin position="221"/>
        <end position="243"/>
    </location>
</feature>
<feature type="transmembrane region" description="Helical" evidence="2">
    <location>
        <begin position="1469"/>
        <end position="1492"/>
    </location>
</feature>
<feature type="transmembrane region" description="Helical" evidence="2">
    <location>
        <begin position="728"/>
        <end position="751"/>
    </location>
</feature>
<keyword evidence="2" id="KW-0472">Membrane</keyword>
<feature type="transmembrane region" description="Helical" evidence="2">
    <location>
        <begin position="1206"/>
        <end position="1228"/>
    </location>
</feature>
<keyword evidence="4" id="KW-1185">Reference proteome</keyword>
<feature type="transmembrane region" description="Helical" evidence="2">
    <location>
        <begin position="1258"/>
        <end position="1276"/>
    </location>
</feature>
<feature type="transmembrane region" description="Helical" evidence="2">
    <location>
        <begin position="641"/>
        <end position="659"/>
    </location>
</feature>
<feature type="transmembrane region" description="Helical" evidence="2">
    <location>
        <begin position="347"/>
        <end position="367"/>
    </location>
</feature>
<feature type="transmembrane region" description="Helical" evidence="2">
    <location>
        <begin position="864"/>
        <end position="883"/>
    </location>
</feature>
<gene>
    <name evidence="3" type="ORF">GCM10009740_19380</name>
</gene>
<feature type="transmembrane region" description="Helical" evidence="2">
    <location>
        <begin position="1417"/>
        <end position="1436"/>
    </location>
</feature>
<feature type="transmembrane region" description="Helical" evidence="2">
    <location>
        <begin position="671"/>
        <end position="690"/>
    </location>
</feature>
<feature type="region of interest" description="Disordered" evidence="1">
    <location>
        <begin position="71"/>
        <end position="115"/>
    </location>
</feature>
<dbReference type="RefSeq" id="WP_343990675.1">
    <property type="nucleotide sequence ID" value="NZ_BAAANB010000020.1"/>
</dbReference>
<feature type="transmembrane region" description="Helical" evidence="2">
    <location>
        <begin position="423"/>
        <end position="442"/>
    </location>
</feature>